<gene>
    <name evidence="1" type="ORF">E5983_02180</name>
</gene>
<dbReference type="SMART" id="SM00014">
    <property type="entry name" value="acidPPc"/>
    <property type="match status" value="1"/>
</dbReference>
<dbReference type="OrthoDB" id="9789113at2"/>
<evidence type="ECO:0000313" key="2">
    <source>
        <dbReference type="Proteomes" id="UP000461595"/>
    </source>
</evidence>
<dbReference type="Proteomes" id="UP000461595">
    <property type="component" value="Unassembled WGS sequence"/>
</dbReference>
<dbReference type="CDD" id="cd03392">
    <property type="entry name" value="PAP2_like_2"/>
    <property type="match status" value="1"/>
</dbReference>
<proteinExistence type="predicted"/>
<dbReference type="InterPro" id="IPR000326">
    <property type="entry name" value="PAP2/HPO"/>
</dbReference>
<comment type="caution">
    <text evidence="1">The sequence shown here is derived from an EMBL/GenBank/DDBJ whole genome shotgun (WGS) entry which is preliminary data.</text>
</comment>
<organism evidence="1 2">
    <name type="scientific">Streptococcus danieliae</name>
    <dbReference type="NCBI Taxonomy" id="747656"/>
    <lineage>
        <taxon>Bacteria</taxon>
        <taxon>Bacillati</taxon>
        <taxon>Bacillota</taxon>
        <taxon>Bacilli</taxon>
        <taxon>Lactobacillales</taxon>
        <taxon>Streptococcaceae</taxon>
        <taxon>Streptococcus</taxon>
    </lineage>
</organism>
<dbReference type="AlphaFoldDB" id="A0A7X3G7J2"/>
<name>A0A7X3G7J2_9STRE</name>
<protein>
    <submittedName>
        <fullName evidence="1">Phosphatase PAP2 family protein</fullName>
    </submittedName>
</protein>
<reference evidence="1 2" key="1">
    <citation type="submission" date="2019-12" db="EMBL/GenBank/DDBJ databases">
        <title>Microbes associate with the intestines of laboratory mice.</title>
        <authorList>
            <person name="Navarre W."/>
            <person name="Wong E."/>
        </authorList>
    </citation>
    <scope>NUCLEOTIDE SEQUENCE [LARGE SCALE GENOMIC DNA]</scope>
    <source>
        <strain evidence="1 2">NM51_B2-22</strain>
    </source>
</reference>
<dbReference type="InterPro" id="IPR036938">
    <property type="entry name" value="PAP2/HPO_sf"/>
</dbReference>
<dbReference type="EMBL" id="WSRS01000011">
    <property type="protein sequence ID" value="MVX58460.1"/>
    <property type="molecule type" value="Genomic_DNA"/>
</dbReference>
<sequence>MQNKQLYWSKGSFCLLLFVILGYTVRFYPQHLEAFDGMVQTAVRGDLPAGLTSFFATLTKIGNMPVIITWVTVMTLFLVWKRYYSEALFLAGNLILTGLLVVLLKNIYQRPRPSLEHLVVEHGFSFPSGHALAAGLVLGSLLILVTQGISSTGLRRLLQVVLVILILLLPLSRVYLGVHYPSDVLGSLLLSLGLLLIEYPAYQGLRFRWRFTGKQAR</sequence>
<accession>A0A7X3G7J2</accession>
<evidence type="ECO:0000313" key="1">
    <source>
        <dbReference type="EMBL" id="MVX58460.1"/>
    </source>
</evidence>
<dbReference type="Pfam" id="PF01569">
    <property type="entry name" value="PAP2"/>
    <property type="match status" value="1"/>
</dbReference>
<dbReference type="Gene3D" id="1.20.144.10">
    <property type="entry name" value="Phosphatidic acid phosphatase type 2/haloperoxidase"/>
    <property type="match status" value="2"/>
</dbReference>
<dbReference type="PANTHER" id="PTHR14969:SF13">
    <property type="entry name" value="AT30094P"/>
    <property type="match status" value="1"/>
</dbReference>
<dbReference type="SUPFAM" id="SSF48317">
    <property type="entry name" value="Acid phosphatase/Vanadium-dependent haloperoxidase"/>
    <property type="match status" value="1"/>
</dbReference>
<dbReference type="PANTHER" id="PTHR14969">
    <property type="entry name" value="SPHINGOSINE-1-PHOSPHATE PHOSPHOHYDROLASE"/>
    <property type="match status" value="1"/>
</dbReference>
<dbReference type="RefSeq" id="WP_160332286.1">
    <property type="nucleotide sequence ID" value="NZ_WSRS01000011.1"/>
</dbReference>